<name>A0A157S5E6_9BORD</name>
<dbReference type="RefSeq" id="WP_066122822.1">
    <property type="nucleotide sequence ID" value="NZ_FKIF01000001.1"/>
</dbReference>
<dbReference type="OrthoDB" id="7067762at2"/>
<keyword evidence="3" id="KW-1185">Reference proteome</keyword>
<dbReference type="Proteomes" id="UP000076848">
    <property type="component" value="Unassembled WGS sequence"/>
</dbReference>
<reference evidence="2 3" key="1">
    <citation type="submission" date="2016-04" db="EMBL/GenBank/DDBJ databases">
        <authorList>
            <consortium name="Pathogen Informatics"/>
        </authorList>
    </citation>
    <scope>NUCLEOTIDE SEQUENCE [LARGE SCALE GENOMIC DNA]</scope>
    <source>
        <strain evidence="2 3">H050680373</strain>
    </source>
</reference>
<protein>
    <recommendedName>
        <fullName evidence="4">Secreted protein</fullName>
    </recommendedName>
</protein>
<evidence type="ECO:0000313" key="3">
    <source>
        <dbReference type="Proteomes" id="UP000076848"/>
    </source>
</evidence>
<gene>
    <name evidence="2" type="ORF">SAMEA3906486_00349</name>
</gene>
<organism evidence="2 3">
    <name type="scientific">Bordetella ansorpii</name>
    <dbReference type="NCBI Taxonomy" id="288768"/>
    <lineage>
        <taxon>Bacteria</taxon>
        <taxon>Pseudomonadati</taxon>
        <taxon>Pseudomonadota</taxon>
        <taxon>Betaproteobacteria</taxon>
        <taxon>Burkholderiales</taxon>
        <taxon>Alcaligenaceae</taxon>
        <taxon>Bordetella</taxon>
    </lineage>
</organism>
<evidence type="ECO:0000256" key="1">
    <source>
        <dbReference type="SAM" id="SignalP"/>
    </source>
</evidence>
<dbReference type="STRING" id="288768.SAMEA3906486_00349"/>
<feature type="chain" id="PRO_5007615924" description="Secreted protein" evidence="1">
    <location>
        <begin position="30"/>
        <end position="222"/>
    </location>
</feature>
<accession>A0A157S5E6</accession>
<dbReference type="EMBL" id="FKIF01000001">
    <property type="protein sequence ID" value="SAI65605.1"/>
    <property type="molecule type" value="Genomic_DNA"/>
</dbReference>
<dbReference type="AlphaFoldDB" id="A0A157S5E6"/>
<evidence type="ECO:0008006" key="4">
    <source>
        <dbReference type="Google" id="ProtNLM"/>
    </source>
</evidence>
<keyword evidence="1" id="KW-0732">Signal</keyword>
<evidence type="ECO:0000313" key="2">
    <source>
        <dbReference type="EMBL" id="SAI65605.1"/>
    </source>
</evidence>
<sequence>MKRFSNTARHAGTALSLSLMLLGTCHAAAADATLENFTGTITRYLAERGHVCLAKYEWPVYVTKQDQAAKTRDAVQMPVLEKLGLVKGLDTPVEGTDNDGKKIRAQARQYSLTEEGNKYYLHKPVVVATAGQQTTHPADFCVATLTLDKVVGWEPPVKQGDDTRTSVLYTYRIDPAPWTRDAEFQRVFPMVARLVESAGTLQLREGVRLTKDGWVAEELFKR</sequence>
<feature type="signal peptide" evidence="1">
    <location>
        <begin position="1"/>
        <end position="29"/>
    </location>
</feature>
<proteinExistence type="predicted"/>